<keyword evidence="1" id="KW-0732">Signal</keyword>
<dbReference type="InterPro" id="IPR010466">
    <property type="entry name" value="DUF1058"/>
</dbReference>
<dbReference type="EMBL" id="CP000747">
    <property type="protein sequence ID" value="ACG76444.1"/>
    <property type="molecule type" value="Genomic_DNA"/>
</dbReference>
<evidence type="ECO:0000313" key="2">
    <source>
        <dbReference type="EMBL" id="ACG76444.1"/>
    </source>
</evidence>
<evidence type="ECO:0000313" key="3">
    <source>
        <dbReference type="Proteomes" id="UP000001868"/>
    </source>
</evidence>
<evidence type="ECO:0000256" key="1">
    <source>
        <dbReference type="SAM" id="SignalP"/>
    </source>
</evidence>
<dbReference type="HOGENOM" id="CLU_086360_2_0_5"/>
<organism evidence="2 3">
    <name type="scientific">Phenylobacterium zucineum (strain HLK1)</name>
    <dbReference type="NCBI Taxonomy" id="450851"/>
    <lineage>
        <taxon>Bacteria</taxon>
        <taxon>Pseudomonadati</taxon>
        <taxon>Pseudomonadota</taxon>
        <taxon>Alphaproteobacteria</taxon>
        <taxon>Caulobacterales</taxon>
        <taxon>Caulobacteraceae</taxon>
        <taxon>Phenylobacterium</taxon>
    </lineage>
</organism>
<name>B4RBI4_PHEZH</name>
<gene>
    <name evidence="2" type="ordered locus">PHZ_c0030</name>
</gene>
<feature type="chain" id="PRO_5002825315" description="SH3b domain-containing protein" evidence="1">
    <location>
        <begin position="29"/>
        <end position="172"/>
    </location>
</feature>
<keyword evidence="3" id="KW-1185">Reference proteome</keyword>
<dbReference type="RefSeq" id="WP_012520592.1">
    <property type="nucleotide sequence ID" value="NC_011144.1"/>
</dbReference>
<dbReference type="eggNOG" id="COG3807">
    <property type="taxonomic scope" value="Bacteria"/>
</dbReference>
<dbReference type="Proteomes" id="UP000001868">
    <property type="component" value="Chromosome"/>
</dbReference>
<dbReference type="KEGG" id="pzu:PHZ_c0030"/>
<sequence>MKILGAWAAALAAVGLLIGMGAAGAAAAAERATPSGLPVPRYISLKFGKVNARAGPGDDHRLLWVYRARGLPVQVVAETSEWRRICDPEGGLAWVHRRVTDGRRSVMNLQPAAAPLLRKPKAGAETVAYLRPKAMASLVRCQKGWCKVKADRATGWVREGALWGTNEAPQCR</sequence>
<protein>
    <recommendedName>
        <fullName evidence="4">SH3b domain-containing protein</fullName>
    </recommendedName>
</protein>
<reference evidence="2 3" key="1">
    <citation type="journal article" date="2008" name="BMC Genomics">
        <title>Complete genome of Phenylobacterium zucineum - a novel facultative intracellular bacterium isolated from human erythroleukemia cell line K562.</title>
        <authorList>
            <person name="Luo Y."/>
            <person name="Xu X."/>
            <person name="Ding Z."/>
            <person name="Liu Z."/>
            <person name="Zhang B."/>
            <person name="Yan Z."/>
            <person name="Sun J."/>
            <person name="Hu S."/>
            <person name="Hu X."/>
        </authorList>
    </citation>
    <scope>NUCLEOTIDE SEQUENCE [LARGE SCALE GENOMIC DNA]</scope>
    <source>
        <strain evidence="2 3">HLK1</strain>
    </source>
</reference>
<feature type="signal peptide" evidence="1">
    <location>
        <begin position="1"/>
        <end position="28"/>
    </location>
</feature>
<dbReference type="AlphaFoldDB" id="B4RBI4"/>
<dbReference type="STRING" id="450851.PHZ_c0030"/>
<dbReference type="Pfam" id="PF06347">
    <property type="entry name" value="SH3_4"/>
    <property type="match status" value="2"/>
</dbReference>
<proteinExistence type="predicted"/>
<evidence type="ECO:0008006" key="4">
    <source>
        <dbReference type="Google" id="ProtNLM"/>
    </source>
</evidence>
<accession>B4RBI4</accession>